<keyword evidence="1" id="KW-1015">Disulfide bond</keyword>
<organism evidence="4 5">
    <name type="scientific">Elysia crispata</name>
    <name type="common">lettuce slug</name>
    <dbReference type="NCBI Taxonomy" id="231223"/>
    <lineage>
        <taxon>Eukaryota</taxon>
        <taxon>Metazoa</taxon>
        <taxon>Spiralia</taxon>
        <taxon>Lophotrochozoa</taxon>
        <taxon>Mollusca</taxon>
        <taxon>Gastropoda</taxon>
        <taxon>Heterobranchia</taxon>
        <taxon>Euthyneura</taxon>
        <taxon>Panpulmonata</taxon>
        <taxon>Sacoglossa</taxon>
        <taxon>Placobranchoidea</taxon>
        <taxon>Plakobranchidae</taxon>
        <taxon>Elysia</taxon>
    </lineage>
</organism>
<reference evidence="4" key="1">
    <citation type="journal article" date="2023" name="G3 (Bethesda)">
        <title>A reference genome for the long-term kleptoplast-retaining sea slug Elysia crispata morphotype clarki.</title>
        <authorList>
            <person name="Eastman K.E."/>
            <person name="Pendleton A.L."/>
            <person name="Shaikh M.A."/>
            <person name="Suttiyut T."/>
            <person name="Ogas R."/>
            <person name="Tomko P."/>
            <person name="Gavelis G."/>
            <person name="Widhalm J.R."/>
            <person name="Wisecaver J.H."/>
        </authorList>
    </citation>
    <scope>NUCLEOTIDE SEQUENCE</scope>
    <source>
        <strain evidence="4">ECLA1</strain>
    </source>
</reference>
<comment type="caution">
    <text evidence="1">Lacks conserved residue(s) required for the propagation of feature annotation.</text>
</comment>
<dbReference type="Gene3D" id="3.40.33.10">
    <property type="entry name" value="CAP"/>
    <property type="match status" value="1"/>
</dbReference>
<evidence type="ECO:0000313" key="4">
    <source>
        <dbReference type="EMBL" id="KAK3787877.1"/>
    </source>
</evidence>
<feature type="chain" id="PRO_5041947543" description="ShKT domain-containing protein" evidence="2">
    <location>
        <begin position="21"/>
        <end position="232"/>
    </location>
</feature>
<dbReference type="AlphaFoldDB" id="A0AAE1DYX7"/>
<dbReference type="PRINTS" id="PR00837">
    <property type="entry name" value="V5TPXLIKE"/>
</dbReference>
<comment type="caution">
    <text evidence="4">The sequence shown here is derived from an EMBL/GenBank/DDBJ whole genome shotgun (WGS) entry which is preliminary data.</text>
</comment>
<keyword evidence="2" id="KW-0732">Signal</keyword>
<dbReference type="Pfam" id="PF01549">
    <property type="entry name" value="ShK"/>
    <property type="match status" value="1"/>
</dbReference>
<dbReference type="SMART" id="SM00198">
    <property type="entry name" value="SCP"/>
    <property type="match status" value="1"/>
</dbReference>
<dbReference type="SUPFAM" id="SSF55797">
    <property type="entry name" value="PR-1-like"/>
    <property type="match status" value="1"/>
</dbReference>
<dbReference type="SMART" id="SM00254">
    <property type="entry name" value="ShKT"/>
    <property type="match status" value="1"/>
</dbReference>
<dbReference type="InterPro" id="IPR003582">
    <property type="entry name" value="ShKT_dom"/>
</dbReference>
<keyword evidence="5" id="KW-1185">Reference proteome</keyword>
<evidence type="ECO:0000256" key="1">
    <source>
        <dbReference type="PROSITE-ProRule" id="PRU01005"/>
    </source>
</evidence>
<dbReference type="PANTHER" id="PTHR10334">
    <property type="entry name" value="CYSTEINE-RICH SECRETORY PROTEIN-RELATED"/>
    <property type="match status" value="1"/>
</dbReference>
<proteinExistence type="predicted"/>
<dbReference type="InterPro" id="IPR014044">
    <property type="entry name" value="CAP_dom"/>
</dbReference>
<feature type="disulfide bond" evidence="1">
    <location>
        <begin position="198"/>
        <end position="232"/>
    </location>
</feature>
<feature type="domain" description="ShKT" evidence="3">
    <location>
        <begin position="198"/>
        <end position="232"/>
    </location>
</feature>
<feature type="signal peptide" evidence="2">
    <location>
        <begin position="1"/>
        <end position="20"/>
    </location>
</feature>
<dbReference type="Proteomes" id="UP001283361">
    <property type="component" value="Unassembled WGS sequence"/>
</dbReference>
<evidence type="ECO:0000256" key="2">
    <source>
        <dbReference type="SAM" id="SignalP"/>
    </source>
</evidence>
<name>A0AAE1DYX7_9GAST</name>
<evidence type="ECO:0000313" key="5">
    <source>
        <dbReference type="Proteomes" id="UP001283361"/>
    </source>
</evidence>
<gene>
    <name evidence="4" type="ORF">RRG08_022170</name>
</gene>
<dbReference type="EMBL" id="JAWDGP010001827">
    <property type="protein sequence ID" value="KAK3787877.1"/>
    <property type="molecule type" value="Genomic_DNA"/>
</dbReference>
<dbReference type="InterPro" id="IPR001283">
    <property type="entry name" value="CRISP-related"/>
</dbReference>
<dbReference type="Pfam" id="PF00188">
    <property type="entry name" value="CAP"/>
    <property type="match status" value="1"/>
</dbReference>
<dbReference type="InterPro" id="IPR035940">
    <property type="entry name" value="CAP_sf"/>
</dbReference>
<dbReference type="CDD" id="cd05380">
    <property type="entry name" value="CAP_euk"/>
    <property type="match status" value="1"/>
</dbReference>
<accession>A0AAE1DYX7</accession>
<evidence type="ECO:0000259" key="3">
    <source>
        <dbReference type="PROSITE" id="PS51670"/>
    </source>
</evidence>
<dbReference type="PROSITE" id="PS51670">
    <property type="entry name" value="SHKT"/>
    <property type="match status" value="1"/>
</dbReference>
<sequence length="232" mass="26455">MLTKETVVILAACAIQVAMSGQSQWGKKARRAALKIHNNYRRKEGGCRVNRLQYDMGLEAQAKRWAQRCVFKHELIKGRGENLAFSTYQNPEIEMIKSSSKGWFDEKKDYRPGQRGCQMSCHYTQLVWHSTEKVGCYSHRCPYLGGTTARNAWYFVCFYTPMGNWVGEEPYQKSCATPCHPGQRKRGGLCVGKAKVPCKNKNASCDAWAKRGECSKNPNYMHENCKKACKKC</sequence>
<protein>
    <recommendedName>
        <fullName evidence="3">ShKT domain-containing protein</fullName>
    </recommendedName>
</protein>